<feature type="compositionally biased region" description="Basic and acidic residues" evidence="1">
    <location>
        <begin position="62"/>
        <end position="85"/>
    </location>
</feature>
<dbReference type="EMBL" id="JBBWUH010000002">
    <property type="protein sequence ID" value="KAK8176033.1"/>
    <property type="molecule type" value="Genomic_DNA"/>
</dbReference>
<comment type="caution">
    <text evidence="2">The sequence shown here is derived from an EMBL/GenBank/DDBJ whole genome shotgun (WGS) entry which is preliminary data.</text>
</comment>
<evidence type="ECO:0000256" key="1">
    <source>
        <dbReference type="SAM" id="MobiDB-lite"/>
    </source>
</evidence>
<dbReference type="Proteomes" id="UP001456524">
    <property type="component" value="Unassembled WGS sequence"/>
</dbReference>
<accession>A0ABR1Y4Q5</accession>
<proteinExistence type="predicted"/>
<feature type="region of interest" description="Disordered" evidence="1">
    <location>
        <begin position="147"/>
        <end position="169"/>
    </location>
</feature>
<protein>
    <submittedName>
        <fullName evidence="2">Uncharacterized protein</fullName>
    </submittedName>
</protein>
<name>A0ABR1Y4Q5_9PEZI</name>
<evidence type="ECO:0000313" key="2">
    <source>
        <dbReference type="EMBL" id="KAK8176033.1"/>
    </source>
</evidence>
<keyword evidence="3" id="KW-1185">Reference proteome</keyword>
<evidence type="ECO:0000313" key="3">
    <source>
        <dbReference type="Proteomes" id="UP001456524"/>
    </source>
</evidence>
<feature type="compositionally biased region" description="Basic and acidic residues" evidence="1">
    <location>
        <begin position="147"/>
        <end position="161"/>
    </location>
</feature>
<organism evidence="2 3">
    <name type="scientific">Phyllosticta citrichinensis</name>
    <dbReference type="NCBI Taxonomy" id="1130410"/>
    <lineage>
        <taxon>Eukaryota</taxon>
        <taxon>Fungi</taxon>
        <taxon>Dikarya</taxon>
        <taxon>Ascomycota</taxon>
        <taxon>Pezizomycotina</taxon>
        <taxon>Dothideomycetes</taxon>
        <taxon>Dothideomycetes incertae sedis</taxon>
        <taxon>Botryosphaeriales</taxon>
        <taxon>Phyllostictaceae</taxon>
        <taxon>Phyllosticta</taxon>
    </lineage>
</organism>
<feature type="region of interest" description="Disordered" evidence="1">
    <location>
        <begin position="62"/>
        <end position="96"/>
    </location>
</feature>
<reference evidence="2 3" key="1">
    <citation type="journal article" date="2022" name="G3 (Bethesda)">
        <title>Enemy or ally: a genomic approach to elucidate the lifestyle of Phyllosticta citrichinaensis.</title>
        <authorList>
            <person name="Buijs V.A."/>
            <person name="Groenewald J.Z."/>
            <person name="Haridas S."/>
            <person name="LaButti K.M."/>
            <person name="Lipzen A."/>
            <person name="Martin F.M."/>
            <person name="Barry K."/>
            <person name="Grigoriev I.V."/>
            <person name="Crous P.W."/>
            <person name="Seidl M.F."/>
        </authorList>
    </citation>
    <scope>NUCLEOTIDE SEQUENCE [LARGE SCALE GENOMIC DNA]</scope>
    <source>
        <strain evidence="2 3">CBS 129764</strain>
    </source>
</reference>
<gene>
    <name evidence="2" type="ORF">IWX90DRAFT_425868</name>
</gene>
<sequence length="279" mass="30959">MALYEYQGRLRAKSTSSLSFFSRPAAMEIFPLADNGSLRTPSFSSFQFPASPSLCHCLECPSSRDPRPGSSRPEARSRSREHRAPVDYLGRRGGRCSVTPKAPEGALNVSFACRGNGPSQAFFFPLPDDPFCARLPARTGPGAHRAAQERVRPGHTHDHQTSHCPTLRPWSRTGLHAARRPTMPLAHLHCPSLALTNLRVLTAFPVGIFTRRYSPARGLLSRESLSPRTTTTKHTYISWRAPHFSPSTVTSPRWASILDHTNRVPSNTSSFPIRQLWPT</sequence>